<sequence length="684" mass="76634">MTVVGYSLLSVLLGLGYLLLLYVPGYLLFLSLGARGAIARAASPIVTILMYASLGMLFHLVGIRWSLYPVLLAIVVLLLLISLLKRLLPVDNLLDEVSTERTPLQLPRFGYYAAGVGFLILLTTLITGTAGVIPQHSDSIFHMNGVWTITKSGNGSMLSSLSSLYSLQSVSVSYPSIWHAFVALLATPTTVVVATNASIMVLPLVWLHTISVFTDTVFHYDRGVLLYLPFIVFVTPISPTVITYLIDRWPNGLGISVLPGLLAISVHLIRQRFPRWEFWPRHRIVSPLLLLLLWLGAALAHPSTLVAVVVMLFPVLTYLTMQVVYMLHHRKMTRKTVIHFAILFVIVVVLLFAGRRSLLSRLSEGAPEYISWSDAFTKIASTLSIYTYWSASIWGDITIGFVGLFTVTGAIWLLCRKQSQWLVACYAFFFVICLGALVFIPIATPITALWFSDPLRLMSVLAVLAVPLAAQGIRFYAGLIIRWVEQRILVEGRERMSTSIAISARVLLLILLVFSLGGVSVTRATLVSRLYYPHPNWHMVQLGPGELELHHRLKHKLDGRHLVLGEAANGSGLLPVTAGIPVALKQQNYSNLDQDGWYLRRRFRDLKQDPSVCKLLNRHHILYFYEDNTAQFSEHYLPFRSPGLFNVDTSRGFTLIDQSPGVKVWRIDYCQQRHLPIPRNVLFP</sequence>
<feature type="transmembrane region" description="Helical" evidence="1">
    <location>
        <begin position="393"/>
        <end position="414"/>
    </location>
</feature>
<feature type="transmembrane region" description="Helical" evidence="1">
    <location>
        <begin position="225"/>
        <end position="246"/>
    </location>
</feature>
<proteinExistence type="predicted"/>
<feature type="transmembrane region" description="Helical" evidence="1">
    <location>
        <begin position="421"/>
        <end position="451"/>
    </location>
</feature>
<feature type="transmembrane region" description="Helical" evidence="1">
    <location>
        <begin position="109"/>
        <end position="133"/>
    </location>
</feature>
<feature type="transmembrane region" description="Helical" evidence="1">
    <location>
        <begin position="177"/>
        <end position="205"/>
    </location>
</feature>
<dbReference type="STRING" id="156892.BM477_02195"/>
<keyword evidence="3" id="KW-1185">Reference proteome</keyword>
<dbReference type="AlphaFoldDB" id="A0A1Q5PRP0"/>
<feature type="transmembrane region" description="Helical" evidence="1">
    <location>
        <begin position="337"/>
        <end position="354"/>
    </location>
</feature>
<feature type="transmembrane region" description="Helical" evidence="1">
    <location>
        <begin position="6"/>
        <end position="29"/>
    </location>
</feature>
<feature type="transmembrane region" description="Helical" evidence="1">
    <location>
        <begin position="41"/>
        <end position="61"/>
    </location>
</feature>
<gene>
    <name evidence="2" type="ORF">BM477_02195</name>
</gene>
<dbReference type="Pfam" id="PF20176">
    <property type="entry name" value="DUF6541"/>
    <property type="match status" value="1"/>
</dbReference>
<evidence type="ECO:0000313" key="2">
    <source>
        <dbReference type="EMBL" id="OKL50226.1"/>
    </source>
</evidence>
<dbReference type="EMBL" id="MPDM01000002">
    <property type="protein sequence ID" value="OKL50226.1"/>
    <property type="molecule type" value="Genomic_DNA"/>
</dbReference>
<reference evidence="3" key="1">
    <citation type="submission" date="2016-11" db="EMBL/GenBank/DDBJ databases">
        <title>Actinomyces gypaetusis sp. nov. isolated from Gypaetus barbatus in Qinghai Tibet Plateau China.</title>
        <authorList>
            <person name="Meng X."/>
        </authorList>
    </citation>
    <scope>NUCLEOTIDE SEQUENCE [LARGE SCALE GENOMIC DNA]</scope>
    <source>
        <strain evidence="3">DSM 15383</strain>
    </source>
</reference>
<keyword evidence="1" id="KW-0472">Membrane</keyword>
<feature type="transmembrane region" description="Helical" evidence="1">
    <location>
        <begin position="502"/>
        <end position="521"/>
    </location>
</feature>
<keyword evidence="1" id="KW-1133">Transmembrane helix</keyword>
<feature type="transmembrane region" description="Helical" evidence="1">
    <location>
        <begin position="252"/>
        <end position="269"/>
    </location>
</feature>
<name>A0A1Q5PRP0_9ACTO</name>
<evidence type="ECO:0000313" key="3">
    <source>
        <dbReference type="Proteomes" id="UP000186465"/>
    </source>
</evidence>
<feature type="transmembrane region" description="Helical" evidence="1">
    <location>
        <begin position="305"/>
        <end position="325"/>
    </location>
</feature>
<dbReference type="Proteomes" id="UP000186465">
    <property type="component" value="Unassembled WGS sequence"/>
</dbReference>
<keyword evidence="1" id="KW-0812">Transmembrane</keyword>
<feature type="transmembrane region" description="Helical" evidence="1">
    <location>
        <begin position="67"/>
        <end position="88"/>
    </location>
</feature>
<comment type="caution">
    <text evidence="2">The sequence shown here is derived from an EMBL/GenBank/DDBJ whole genome shotgun (WGS) entry which is preliminary data.</text>
</comment>
<dbReference type="RefSeq" id="WP_075361051.1">
    <property type="nucleotide sequence ID" value="NZ_MPDM01000002.1"/>
</dbReference>
<dbReference type="OrthoDB" id="3169698at2"/>
<feature type="transmembrane region" description="Helical" evidence="1">
    <location>
        <begin position="281"/>
        <end position="299"/>
    </location>
</feature>
<evidence type="ECO:0000256" key="1">
    <source>
        <dbReference type="SAM" id="Phobius"/>
    </source>
</evidence>
<protein>
    <submittedName>
        <fullName evidence="2">Uncharacterized protein</fullName>
    </submittedName>
</protein>
<dbReference type="InterPro" id="IPR046671">
    <property type="entry name" value="DUF6541"/>
</dbReference>
<accession>A0A1Q5PRP0</accession>
<organism evidence="2 3">
    <name type="scientific">Boudabousia marimammalium</name>
    <dbReference type="NCBI Taxonomy" id="156892"/>
    <lineage>
        <taxon>Bacteria</taxon>
        <taxon>Bacillati</taxon>
        <taxon>Actinomycetota</taxon>
        <taxon>Actinomycetes</taxon>
        <taxon>Actinomycetales</taxon>
        <taxon>Actinomycetaceae</taxon>
        <taxon>Boudabousia</taxon>
    </lineage>
</organism>
<feature type="transmembrane region" description="Helical" evidence="1">
    <location>
        <begin position="457"/>
        <end position="481"/>
    </location>
</feature>